<keyword evidence="2 7" id="KW-0210">Decarboxylase</keyword>
<dbReference type="PANTHER" id="PTHR43727">
    <property type="entry name" value="DIAMINOPIMELATE DECARBOXYLASE"/>
    <property type="match status" value="1"/>
</dbReference>
<dbReference type="AlphaFoldDB" id="A0A0Q0S021"/>
<dbReference type="GO" id="GO:0008836">
    <property type="term" value="F:diaminopimelate decarboxylase activity"/>
    <property type="evidence" value="ECO:0007669"/>
    <property type="project" value="UniProtKB-UniRule"/>
</dbReference>
<dbReference type="InterPro" id="IPR022644">
    <property type="entry name" value="De-COase2_N"/>
</dbReference>
<comment type="catalytic activity">
    <reaction evidence="7">
        <text>meso-2,6-diaminopimelate + H(+) = L-lysine + CO2</text>
        <dbReference type="Rhea" id="RHEA:15101"/>
        <dbReference type="ChEBI" id="CHEBI:15378"/>
        <dbReference type="ChEBI" id="CHEBI:16526"/>
        <dbReference type="ChEBI" id="CHEBI:32551"/>
        <dbReference type="ChEBI" id="CHEBI:57791"/>
        <dbReference type="EC" id="4.1.1.20"/>
    </reaction>
</comment>
<dbReference type="InterPro" id="IPR002986">
    <property type="entry name" value="DAP_deCOOHase_LysA"/>
</dbReference>
<comment type="caution">
    <text evidence="9">The sequence shown here is derived from an EMBL/GenBank/DDBJ whole genome shotgun (WGS) entry which is preliminary data.</text>
</comment>
<evidence type="ECO:0000256" key="5">
    <source>
        <dbReference type="NCBIfam" id="TIGR01048"/>
    </source>
</evidence>
<feature type="active site" description="Proton donor" evidence="6">
    <location>
        <position position="344"/>
    </location>
</feature>
<dbReference type="Proteomes" id="UP000050301">
    <property type="component" value="Unassembled WGS sequence"/>
</dbReference>
<dbReference type="NCBIfam" id="TIGR01048">
    <property type="entry name" value="lysA"/>
    <property type="match status" value="1"/>
</dbReference>
<evidence type="ECO:0000256" key="1">
    <source>
        <dbReference type="ARBA" id="ARBA00001933"/>
    </source>
</evidence>
<evidence type="ECO:0000256" key="6">
    <source>
        <dbReference type="PIRSR" id="PIRSR600183-50"/>
    </source>
</evidence>
<reference evidence="9 10" key="1">
    <citation type="submission" date="2015-09" db="EMBL/GenBank/DDBJ databases">
        <title>Heavy metals and arsenic resistance mechanisms in polyextremophilic archaea of the family Ferroplasmaceae.</title>
        <authorList>
            <person name="Bulaev A.G."/>
            <person name="Kanygina A.V."/>
        </authorList>
    </citation>
    <scope>NUCLEOTIDE SEQUENCE [LARGE SCALE GENOMIC DNA]</scope>
    <source>
        <strain evidence="9 10">BH2</strain>
    </source>
</reference>
<dbReference type="UniPathway" id="UPA00034">
    <property type="reaction ID" value="UER00027"/>
</dbReference>
<comment type="pathway">
    <text evidence="7">Amino-acid biosynthesis; L-lysine biosynthesis via DAP pathway; L-lysine from DL-2,6-diaminopimelate: step 1/1.</text>
</comment>
<dbReference type="InterPro" id="IPR029066">
    <property type="entry name" value="PLP-binding_barrel"/>
</dbReference>
<name>A0A0Q0S021_9ARCH</name>
<dbReference type="Gene3D" id="3.20.20.10">
    <property type="entry name" value="Alanine racemase"/>
    <property type="match status" value="1"/>
</dbReference>
<feature type="modified residue" description="N6-(pyridoxal phosphate)lysine" evidence="6">
    <location>
        <position position="62"/>
    </location>
</feature>
<keyword evidence="10" id="KW-1185">Reference proteome</keyword>
<dbReference type="FunFam" id="3.20.20.10:FF:000003">
    <property type="entry name" value="Diaminopimelate decarboxylase"/>
    <property type="match status" value="1"/>
</dbReference>
<dbReference type="PRINTS" id="PR01181">
    <property type="entry name" value="DAPDCRBXLASE"/>
</dbReference>
<dbReference type="PRINTS" id="PR01179">
    <property type="entry name" value="ODADCRBXLASE"/>
</dbReference>
<dbReference type="PANTHER" id="PTHR43727:SF2">
    <property type="entry name" value="GROUP IV DECARBOXYLASE"/>
    <property type="match status" value="1"/>
</dbReference>
<dbReference type="Pfam" id="PF02784">
    <property type="entry name" value="Orn_Arg_deC_N"/>
    <property type="match status" value="1"/>
</dbReference>
<gene>
    <name evidence="9" type="ORF">AOG55_04620</name>
</gene>
<dbReference type="CDD" id="cd06828">
    <property type="entry name" value="PLPDE_III_DapDC"/>
    <property type="match status" value="1"/>
</dbReference>
<evidence type="ECO:0000259" key="8">
    <source>
        <dbReference type="Pfam" id="PF02784"/>
    </source>
</evidence>
<dbReference type="EMBL" id="LKBH01000048">
    <property type="protein sequence ID" value="KQB36231.1"/>
    <property type="molecule type" value="Genomic_DNA"/>
</dbReference>
<dbReference type="PROSITE" id="PS00878">
    <property type="entry name" value="ODR_DC_2_1"/>
    <property type="match status" value="1"/>
</dbReference>
<organism evidence="9 10">
    <name type="scientific">Acidiplasma cupricumulans</name>
    <dbReference type="NCBI Taxonomy" id="312540"/>
    <lineage>
        <taxon>Archaea</taxon>
        <taxon>Methanobacteriati</taxon>
        <taxon>Thermoplasmatota</taxon>
        <taxon>Thermoplasmata</taxon>
        <taxon>Thermoplasmatales</taxon>
        <taxon>Ferroplasmaceae</taxon>
        <taxon>Acidiplasma</taxon>
    </lineage>
</organism>
<dbReference type="SUPFAM" id="SSF51419">
    <property type="entry name" value="PLP-binding barrel"/>
    <property type="match status" value="1"/>
</dbReference>
<protein>
    <recommendedName>
        <fullName evidence="5 7">Diaminopimelate decarboxylase</fullName>
        <ecNumber evidence="5 7">4.1.1.20</ecNumber>
    </recommendedName>
</protein>
<comment type="cofactor">
    <cofactor evidence="1 6 7">
        <name>pyridoxal 5'-phosphate</name>
        <dbReference type="ChEBI" id="CHEBI:597326"/>
    </cofactor>
</comment>
<evidence type="ECO:0000256" key="3">
    <source>
        <dbReference type="ARBA" id="ARBA00022898"/>
    </source>
</evidence>
<keyword evidence="3 6" id="KW-0663">Pyridoxal phosphate</keyword>
<dbReference type="InterPro" id="IPR022653">
    <property type="entry name" value="De-COase2_pyr-phos_BS"/>
</dbReference>
<dbReference type="SUPFAM" id="SSF50621">
    <property type="entry name" value="Alanine racemase C-terminal domain-like"/>
    <property type="match status" value="1"/>
</dbReference>
<dbReference type="InParanoid" id="A0A0Q0S021"/>
<keyword evidence="7" id="KW-0028">Amino-acid biosynthesis</keyword>
<dbReference type="EC" id="4.1.1.20" evidence="5 7"/>
<keyword evidence="7" id="KW-0457">Lysine biosynthesis</keyword>
<dbReference type="InterPro" id="IPR009006">
    <property type="entry name" value="Ala_racemase/Decarboxylase_C"/>
</dbReference>
<feature type="domain" description="Orn/DAP/Arg decarboxylase 2 N-terminal" evidence="8">
    <location>
        <begin position="38"/>
        <end position="282"/>
    </location>
</feature>
<evidence type="ECO:0000256" key="4">
    <source>
        <dbReference type="ARBA" id="ARBA00023239"/>
    </source>
</evidence>
<accession>A0A0Q0S021</accession>
<proteinExistence type="predicted"/>
<evidence type="ECO:0000256" key="2">
    <source>
        <dbReference type="ARBA" id="ARBA00022793"/>
    </source>
</evidence>
<evidence type="ECO:0000313" key="9">
    <source>
        <dbReference type="EMBL" id="KQB36231.1"/>
    </source>
</evidence>
<dbReference type="Gene3D" id="2.40.37.10">
    <property type="entry name" value="Lyase, Ornithine Decarboxylase, Chain A, domain 1"/>
    <property type="match status" value="1"/>
</dbReference>
<evidence type="ECO:0000256" key="7">
    <source>
        <dbReference type="RuleBase" id="RU003738"/>
    </source>
</evidence>
<evidence type="ECO:0000313" key="10">
    <source>
        <dbReference type="Proteomes" id="UP000050301"/>
    </source>
</evidence>
<dbReference type="GO" id="GO:0009089">
    <property type="term" value="P:lysine biosynthetic process via diaminopimelate"/>
    <property type="evidence" value="ECO:0007669"/>
    <property type="project" value="UniProtKB-UniRule"/>
</dbReference>
<dbReference type="RefSeq" id="WP_054963861.1">
    <property type="nucleotide sequence ID" value="NZ_LKBH01000048.1"/>
</dbReference>
<keyword evidence="4 7" id="KW-0456">Lyase</keyword>
<sequence length="415" mass="46327">MLYSDFSLEKNCTEFSGINIYNAVNDFGTPLILYSEKRIRENVKRIINAFMPYNISIHFAMKANYNPYILNLLKSLGCGIDAANQNEAMLALKLGFNNNDVVSTPNNLDREGLAFLINNGIKINYDHLGQYKLVQDLNPEFVSFRINPGIGMGEFKEITTAGENVKFGISYDEALKSYKYARDHGAKRFGIHMMTGSNVLSAKFFKESSRIFFNIAANISKKLDISFDYLDLGGGFGVPYRDNDPDFDIKAAAGYILENFENFNCIFNNSDLIIEPGRYIIADSAILISRITSIKNYGHTIIGTDASMNTLIRIPLYGAYHKIYIAGKCSDGKLISADIVGQACENTDYIARNIKIPSVNDGDIVIISNAGAYIMSMASNYNLLARPAEAIILDGNLRLIKKRESVDDMLKTFYP</sequence>
<dbReference type="InterPro" id="IPR000183">
    <property type="entry name" value="Orn/DAP/Arg_de-COase"/>
</dbReference>